<dbReference type="InterPro" id="IPR039421">
    <property type="entry name" value="Type_1_exporter"/>
</dbReference>
<dbReference type="AlphaFoldDB" id="A0A814M1L5"/>
<dbReference type="OrthoDB" id="6500128at2759"/>
<feature type="domain" description="ABC transmembrane type-1" evidence="14">
    <location>
        <begin position="64"/>
        <end position="204"/>
    </location>
</feature>
<dbReference type="GO" id="GO:0005743">
    <property type="term" value="C:mitochondrial inner membrane"/>
    <property type="evidence" value="ECO:0007669"/>
    <property type="project" value="TreeGrafter"/>
</dbReference>
<name>A0A814M1L5_9BILA</name>
<dbReference type="PROSITE" id="PS50929">
    <property type="entry name" value="ABC_TM1F"/>
    <property type="match status" value="3"/>
</dbReference>
<keyword evidence="7" id="KW-0067">ATP-binding</keyword>
<feature type="domain" description="ABC transporter" evidence="13">
    <location>
        <begin position="368"/>
        <end position="604"/>
    </location>
</feature>
<evidence type="ECO:0000256" key="5">
    <source>
        <dbReference type="ARBA" id="ARBA00022737"/>
    </source>
</evidence>
<keyword evidence="10 12" id="KW-0472">Membrane</keyword>
<evidence type="ECO:0000313" key="16">
    <source>
        <dbReference type="EMBL" id="CAF3838845.1"/>
    </source>
</evidence>
<protein>
    <submittedName>
        <fullName evidence="15">Uncharacterized protein</fullName>
    </submittedName>
</protein>
<dbReference type="InterPro" id="IPR003593">
    <property type="entry name" value="AAA+_ATPase"/>
</dbReference>
<dbReference type="GO" id="GO:0090374">
    <property type="term" value="P:oligopeptide export from mitochondrion"/>
    <property type="evidence" value="ECO:0007669"/>
    <property type="project" value="TreeGrafter"/>
</dbReference>
<keyword evidence="8" id="KW-1278">Translocase</keyword>
<feature type="domain" description="ABC transmembrane type-1" evidence="14">
    <location>
        <begin position="205"/>
        <end position="333"/>
    </location>
</feature>
<keyword evidence="6" id="KW-0547">Nucleotide-binding</keyword>
<dbReference type="CDD" id="cd03249">
    <property type="entry name" value="ABC_MTABC3_MDL1_MDL2"/>
    <property type="match status" value="2"/>
</dbReference>
<feature type="transmembrane region" description="Helical" evidence="12">
    <location>
        <begin position="304"/>
        <end position="322"/>
    </location>
</feature>
<keyword evidence="17" id="KW-1185">Reference proteome</keyword>
<evidence type="ECO:0000313" key="17">
    <source>
        <dbReference type="Proteomes" id="UP000663829"/>
    </source>
</evidence>
<organism evidence="15 17">
    <name type="scientific">Didymodactylos carnosus</name>
    <dbReference type="NCBI Taxonomy" id="1234261"/>
    <lineage>
        <taxon>Eukaryota</taxon>
        <taxon>Metazoa</taxon>
        <taxon>Spiralia</taxon>
        <taxon>Gnathifera</taxon>
        <taxon>Rotifera</taxon>
        <taxon>Eurotatoria</taxon>
        <taxon>Bdelloidea</taxon>
        <taxon>Philodinida</taxon>
        <taxon>Philodinidae</taxon>
        <taxon>Didymodactylos</taxon>
    </lineage>
</organism>
<feature type="transmembrane region" description="Helical" evidence="12">
    <location>
        <begin position="269"/>
        <end position="292"/>
    </location>
</feature>
<dbReference type="Pfam" id="PF00664">
    <property type="entry name" value="ABC_membrane"/>
    <property type="match status" value="2"/>
</dbReference>
<dbReference type="SUPFAM" id="SSF90123">
    <property type="entry name" value="ABC transporter transmembrane region"/>
    <property type="match status" value="2"/>
</dbReference>
<dbReference type="FunFam" id="3.40.50.300:FF:000479">
    <property type="entry name" value="Multidrug resistance protein 1A"/>
    <property type="match status" value="1"/>
</dbReference>
<feature type="transmembrane region" description="Helical" evidence="12">
    <location>
        <begin position="810"/>
        <end position="843"/>
    </location>
</feature>
<comment type="subcellular location">
    <subcellularLocation>
        <location evidence="1">Membrane</location>
        <topology evidence="1">Multi-pass membrane protein</topology>
    </subcellularLocation>
</comment>
<evidence type="ECO:0000256" key="9">
    <source>
        <dbReference type="ARBA" id="ARBA00022989"/>
    </source>
</evidence>
<dbReference type="GO" id="GO:0015421">
    <property type="term" value="F:ABC-type oligopeptide transporter activity"/>
    <property type="evidence" value="ECO:0007669"/>
    <property type="project" value="TreeGrafter"/>
</dbReference>
<dbReference type="Proteomes" id="UP000663829">
    <property type="component" value="Unassembled WGS sequence"/>
</dbReference>
<evidence type="ECO:0000256" key="11">
    <source>
        <dbReference type="ARBA" id="ARBA00023180"/>
    </source>
</evidence>
<keyword evidence="5" id="KW-0677">Repeat</keyword>
<keyword evidence="9 12" id="KW-1133">Transmembrane helix</keyword>
<sequence length="1198" mass="132397">MPHPPARLSLSLQRTEIEPKKASRLPWKNKTYDVNVIEEKKKTESVSFKELFRFAKKTDVFYMILATCAAICHGAALPLLLLIFGNLVDTFTDRSFNLCTLNLTALSLTYCPSGIILTSTNFLSLYKLCNFTGSNFTVPTFDLTGKVRQQALILVGIGCGAIIFAYIQIAFWCVSAERQTRAIREAAFRAIMNKEILYFDTHKTALIFSKLTSSMTAHELKAYGKAGAVAEEVFSSIRTVFSYNGVEHEQTRYERHLDAARDFGIKKGAFNGVTLGFVWFVIFCAYALGFWYGAKLVRDEGFNIGSVLIVFFAILIAVFSLGQGAPHLQSLAQARGAAYYVWDLIDSPSKIISNSVSGLKTPDLVGIIEFSEVNFVYPTRPNTSILNGLSFDAKSGQTVALVGSSGCGKSTCIQLLQRFYDPISGSVSIDGHSVSEYNLHWLRQHIGVVSQEPILFAATIKENIKYGKDNVTDSDIEDAAKKANAHDFIMTLPDRYETMVGERGAQLSGGQKQRIAIARALIRNPKILLLDEATSALDNESEKIVQDALDKASKGRTTLVIAHRLSTIRNANKIVVIHEGTTVEEGDHETLMNKRGNYYALVQAQNLQIAEENEEDEDEDIYPDEINVRQQRRSTVASLSPSMLATIHEAKIADNDGEKNVKKPSPSWTMLKMNSPEWLYIVFGCIACICNGGIQPAYGVILSKLIAVFQECDRDVQEHNVLVYILLFIGFGVLMLISMFLQSYLFACSGEKLTKRLRAKVFRVMLRQDMAYFDDPKNNTGALCTRLAVEASAVQGATGIRIGIMLQNFASLGVGIILGFVYGWALTLMLLGFIPLIVIGGFLQSKLVSGFASKDKRALEDAGKVAVEAIQNIRTVAQLTKEERFGNEYAHLVEIPYSVFNCVVFGAQSVGQTASLVPDYSKATESASNILDLFARKPNIDNGSTDGEQIANFNGGIEFDGVYFVYPNRPEAIVLRNLKLKIMPGQKIALVGGSGCGKSTTVQLLERFYDVVAGRLLLDSKDVRSLNLQWYRSQIGIVSQEPILFDVSIKENIAYGDNSREVPMSEIIEASKNANIHSFIEKLPMGYDTNCGSKGTQLSGGQKQRIAIARALVRNPKILLLDEATSALDQESENVVQEALDRAQQNRTSITIAHRLSTIQNADLICVIRHGRVVESGRHSELLAKQGYYFKLAQKKLK</sequence>
<dbReference type="SUPFAM" id="SSF52540">
    <property type="entry name" value="P-loop containing nucleoside triphosphate hydrolases"/>
    <property type="match status" value="2"/>
</dbReference>
<feature type="transmembrane region" description="Helical" evidence="12">
    <location>
        <begin position="721"/>
        <end position="747"/>
    </location>
</feature>
<reference evidence="15" key="1">
    <citation type="submission" date="2021-02" db="EMBL/GenBank/DDBJ databases">
        <authorList>
            <person name="Nowell W R."/>
        </authorList>
    </citation>
    <scope>NUCLEOTIDE SEQUENCE</scope>
</reference>
<feature type="transmembrane region" description="Helical" evidence="12">
    <location>
        <begin position="60"/>
        <end position="84"/>
    </location>
</feature>
<feature type="domain" description="ABC transporter" evidence="13">
    <location>
        <begin position="957"/>
        <end position="1195"/>
    </location>
</feature>
<gene>
    <name evidence="15" type="ORF">GPM918_LOCUS17315</name>
    <name evidence="16" type="ORF">SRO942_LOCUS17314</name>
</gene>
<proteinExistence type="inferred from homology"/>
<evidence type="ECO:0000259" key="13">
    <source>
        <dbReference type="PROSITE" id="PS50893"/>
    </source>
</evidence>
<keyword evidence="11" id="KW-0325">Glycoprotein</keyword>
<accession>A0A814M1L5</accession>
<dbReference type="CDD" id="cd18577">
    <property type="entry name" value="ABC_6TM_Pgp_ABCB1_D1_like"/>
    <property type="match status" value="1"/>
</dbReference>
<evidence type="ECO:0000256" key="1">
    <source>
        <dbReference type="ARBA" id="ARBA00004141"/>
    </source>
</evidence>
<keyword evidence="3" id="KW-0813">Transport</keyword>
<dbReference type="Pfam" id="PF00005">
    <property type="entry name" value="ABC_tran"/>
    <property type="match status" value="2"/>
</dbReference>
<evidence type="ECO:0000256" key="6">
    <source>
        <dbReference type="ARBA" id="ARBA00022741"/>
    </source>
</evidence>
<dbReference type="SMART" id="SM00382">
    <property type="entry name" value="AAA"/>
    <property type="match status" value="2"/>
</dbReference>
<evidence type="ECO:0000256" key="7">
    <source>
        <dbReference type="ARBA" id="ARBA00022840"/>
    </source>
</evidence>
<comment type="caution">
    <text evidence="15">The sequence shown here is derived from an EMBL/GenBank/DDBJ whole genome shotgun (WGS) entry which is preliminary data.</text>
</comment>
<dbReference type="InterPro" id="IPR027417">
    <property type="entry name" value="P-loop_NTPase"/>
</dbReference>
<dbReference type="InterPro" id="IPR011527">
    <property type="entry name" value="ABC1_TM_dom"/>
</dbReference>
<evidence type="ECO:0000256" key="3">
    <source>
        <dbReference type="ARBA" id="ARBA00022448"/>
    </source>
</evidence>
<dbReference type="GO" id="GO:0005524">
    <property type="term" value="F:ATP binding"/>
    <property type="evidence" value="ECO:0007669"/>
    <property type="project" value="UniProtKB-KW"/>
</dbReference>
<dbReference type="PROSITE" id="PS00211">
    <property type="entry name" value="ABC_TRANSPORTER_1"/>
    <property type="match status" value="2"/>
</dbReference>
<dbReference type="Gene3D" id="1.20.1560.10">
    <property type="entry name" value="ABC transporter type 1, transmembrane domain"/>
    <property type="match status" value="3"/>
</dbReference>
<evidence type="ECO:0000256" key="8">
    <source>
        <dbReference type="ARBA" id="ARBA00022967"/>
    </source>
</evidence>
<dbReference type="EMBL" id="CAJOBC010004735">
    <property type="protein sequence ID" value="CAF3838845.1"/>
    <property type="molecule type" value="Genomic_DNA"/>
</dbReference>
<evidence type="ECO:0000256" key="2">
    <source>
        <dbReference type="ARBA" id="ARBA00007577"/>
    </source>
</evidence>
<dbReference type="PANTHER" id="PTHR43394">
    <property type="entry name" value="ATP-DEPENDENT PERMEASE MDL1, MITOCHONDRIAL"/>
    <property type="match status" value="1"/>
</dbReference>
<dbReference type="CDD" id="cd18578">
    <property type="entry name" value="ABC_6TM_Pgp_ABCB1_D2_like"/>
    <property type="match status" value="1"/>
</dbReference>
<evidence type="ECO:0000256" key="12">
    <source>
        <dbReference type="SAM" id="Phobius"/>
    </source>
</evidence>
<feature type="transmembrane region" description="Helical" evidence="12">
    <location>
        <begin position="678"/>
        <end position="701"/>
    </location>
</feature>
<evidence type="ECO:0000256" key="10">
    <source>
        <dbReference type="ARBA" id="ARBA00023136"/>
    </source>
</evidence>
<feature type="transmembrane region" description="Helical" evidence="12">
    <location>
        <begin position="96"/>
        <end position="117"/>
    </location>
</feature>
<feature type="transmembrane region" description="Helical" evidence="12">
    <location>
        <begin position="151"/>
        <end position="174"/>
    </location>
</feature>
<dbReference type="GO" id="GO:0016887">
    <property type="term" value="F:ATP hydrolysis activity"/>
    <property type="evidence" value="ECO:0007669"/>
    <property type="project" value="InterPro"/>
</dbReference>
<dbReference type="Proteomes" id="UP000681722">
    <property type="component" value="Unassembled WGS sequence"/>
</dbReference>
<dbReference type="EMBL" id="CAJNOQ010004735">
    <property type="protein sequence ID" value="CAF1071830.1"/>
    <property type="molecule type" value="Genomic_DNA"/>
</dbReference>
<comment type="similarity">
    <text evidence="2">Belongs to the ABC transporter superfamily. ABCB family. Multidrug resistance exporter (TC 3.A.1.201) subfamily.</text>
</comment>
<dbReference type="FunFam" id="3.40.50.300:FF:000302">
    <property type="entry name" value="ATP-binding cassette subfamily B member 5"/>
    <property type="match status" value="1"/>
</dbReference>
<dbReference type="InterPro" id="IPR017871">
    <property type="entry name" value="ABC_transporter-like_CS"/>
</dbReference>
<dbReference type="InterPro" id="IPR003439">
    <property type="entry name" value="ABC_transporter-like_ATP-bd"/>
</dbReference>
<dbReference type="PROSITE" id="PS50893">
    <property type="entry name" value="ABC_TRANSPORTER_2"/>
    <property type="match status" value="2"/>
</dbReference>
<dbReference type="InterPro" id="IPR036640">
    <property type="entry name" value="ABC1_TM_sf"/>
</dbReference>
<evidence type="ECO:0000256" key="4">
    <source>
        <dbReference type="ARBA" id="ARBA00022692"/>
    </source>
</evidence>
<evidence type="ECO:0000313" key="15">
    <source>
        <dbReference type="EMBL" id="CAF1071830.1"/>
    </source>
</evidence>
<dbReference type="PANTHER" id="PTHR43394:SF27">
    <property type="entry name" value="ATP-DEPENDENT TRANSLOCASE ABCB1-LIKE"/>
    <property type="match status" value="1"/>
</dbReference>
<dbReference type="Gene3D" id="3.40.50.300">
    <property type="entry name" value="P-loop containing nucleotide triphosphate hydrolases"/>
    <property type="match status" value="2"/>
</dbReference>
<keyword evidence="4 12" id="KW-0812">Transmembrane</keyword>
<feature type="domain" description="ABC transmembrane type-1" evidence="14">
    <location>
        <begin position="682"/>
        <end position="894"/>
    </location>
</feature>
<evidence type="ECO:0000259" key="14">
    <source>
        <dbReference type="PROSITE" id="PS50929"/>
    </source>
</evidence>